<dbReference type="CDD" id="cd00093">
    <property type="entry name" value="HTH_XRE"/>
    <property type="match status" value="1"/>
</dbReference>
<dbReference type="SUPFAM" id="SSF47413">
    <property type="entry name" value="lambda repressor-like DNA-binding domains"/>
    <property type="match status" value="1"/>
</dbReference>
<organism evidence="2 3">
    <name type="scientific">Phormidium pseudopriestleyi FRX01</name>
    <dbReference type="NCBI Taxonomy" id="1759528"/>
    <lineage>
        <taxon>Bacteria</taxon>
        <taxon>Bacillati</taxon>
        <taxon>Cyanobacteriota</taxon>
        <taxon>Cyanophyceae</taxon>
        <taxon>Oscillatoriophycideae</taxon>
        <taxon>Oscillatoriales</taxon>
        <taxon>Oscillatoriaceae</taxon>
        <taxon>Phormidium</taxon>
    </lineage>
</organism>
<keyword evidence="3" id="KW-1185">Reference proteome</keyword>
<proteinExistence type="predicted"/>
<dbReference type="Pfam" id="PF13744">
    <property type="entry name" value="HTH_37"/>
    <property type="match status" value="1"/>
</dbReference>
<reference evidence="2 3" key="1">
    <citation type="submission" date="2021-03" db="EMBL/GenBank/DDBJ databases">
        <title>Metabolic Capacity of the Antarctic Cyanobacterium Phormidium pseudopriestleyi that Sustains Oxygenic Photosynthesis in the Presence of Hydrogen Sulfide.</title>
        <authorList>
            <person name="Lumian J.E."/>
            <person name="Jungblut A.D."/>
            <person name="Dillon M.L."/>
            <person name="Hawes I."/>
            <person name="Doran P.T."/>
            <person name="Mackey T.J."/>
            <person name="Dick G.J."/>
            <person name="Grettenberger C.L."/>
            <person name="Sumner D.Y."/>
        </authorList>
    </citation>
    <scope>NUCLEOTIDE SEQUENCE [LARGE SCALE GENOMIC DNA]</scope>
    <source>
        <strain evidence="2 3">FRX01</strain>
    </source>
</reference>
<dbReference type="Proteomes" id="UP000664844">
    <property type="component" value="Unassembled WGS sequence"/>
</dbReference>
<evidence type="ECO:0000313" key="2">
    <source>
        <dbReference type="EMBL" id="MBO0352318.1"/>
    </source>
</evidence>
<evidence type="ECO:0000259" key="1">
    <source>
        <dbReference type="Pfam" id="PF13744"/>
    </source>
</evidence>
<name>A0ABS3FZ18_9CYAN</name>
<dbReference type="InterPro" id="IPR039554">
    <property type="entry name" value="HigA2-like_HTH"/>
</dbReference>
<evidence type="ECO:0000313" key="3">
    <source>
        <dbReference type="Proteomes" id="UP000664844"/>
    </source>
</evidence>
<dbReference type="InterPro" id="IPR010982">
    <property type="entry name" value="Lambda_DNA-bd_dom_sf"/>
</dbReference>
<feature type="domain" description="HigA2-like helix-turn-helix" evidence="1">
    <location>
        <begin position="1"/>
        <end position="46"/>
    </location>
</feature>
<dbReference type="EMBL" id="JAFLQW010000673">
    <property type="protein sequence ID" value="MBO0352318.1"/>
    <property type="molecule type" value="Genomic_DNA"/>
</dbReference>
<comment type="caution">
    <text evidence="2">The sequence shown here is derived from an EMBL/GenBank/DDBJ whole genome shotgun (WGS) entry which is preliminary data.</text>
</comment>
<accession>A0ABS3FZ18</accession>
<dbReference type="InterPro" id="IPR001387">
    <property type="entry name" value="Cro/C1-type_HTH"/>
</dbReference>
<gene>
    <name evidence="2" type="ORF">J0895_25190</name>
</gene>
<sequence>MITQYGMTQGKAAEILGTKQPQVSELINGKLYKFSTDRLFRFLIRLSDYISSLNELDNYSRSESARLTGQFMKSPYTIDVD</sequence>
<protein>
    <submittedName>
        <fullName evidence="2">XRE family transcriptional regulator</fullName>
    </submittedName>
</protein>
<dbReference type="Gene3D" id="1.10.260.40">
    <property type="entry name" value="lambda repressor-like DNA-binding domains"/>
    <property type="match status" value="1"/>
</dbReference>